<feature type="domain" description="DUF1918" evidence="2">
    <location>
        <begin position="8"/>
        <end position="63"/>
    </location>
</feature>
<dbReference type="AlphaFoldDB" id="A0A0U3KYS5"/>
<sequence>MPRAGLWARVGDRLIVGGATVRDEGRDGEIVGLHHPDGTPPFDVRWSDTGRVTEVFPGPDARVQHFAPHGPRGAGPGKDATRS</sequence>
<gene>
    <name evidence="3" type="ORF">WQO_00125</name>
</gene>
<proteinExistence type="predicted"/>
<dbReference type="SUPFAM" id="SSF50118">
    <property type="entry name" value="Cell growth inhibitor/plasmid maintenance toxic component"/>
    <property type="match status" value="1"/>
</dbReference>
<dbReference type="EMBL" id="CP013738">
    <property type="protein sequence ID" value="ALU97862.1"/>
    <property type="molecule type" value="Genomic_DNA"/>
</dbReference>
<evidence type="ECO:0000313" key="4">
    <source>
        <dbReference type="Proteomes" id="UP000064183"/>
    </source>
</evidence>
<name>A0A0U3KYS5_STRGL</name>
<evidence type="ECO:0000256" key="1">
    <source>
        <dbReference type="SAM" id="MobiDB-lite"/>
    </source>
</evidence>
<dbReference type="KEGG" id="sgb:WQO_00125"/>
<protein>
    <recommendedName>
        <fullName evidence="2">DUF1918 domain-containing protein</fullName>
    </recommendedName>
</protein>
<dbReference type="Pfam" id="PF08940">
    <property type="entry name" value="DUF1918"/>
    <property type="match status" value="1"/>
</dbReference>
<feature type="region of interest" description="Disordered" evidence="1">
    <location>
        <begin position="60"/>
        <end position="83"/>
    </location>
</feature>
<accession>A0A0U3KYS5</accession>
<evidence type="ECO:0000259" key="2">
    <source>
        <dbReference type="Pfam" id="PF08940"/>
    </source>
</evidence>
<reference evidence="3 4" key="1">
    <citation type="journal article" date="2012" name="J. Bacteriol.">
        <title>Draft genome sequence of Streptomyces globisporus C-1027, which produces an antitumor antibiotic consisting of a nine-membered enediyne with a chromoprotein.</title>
        <authorList>
            <person name="Wang L."/>
            <person name="Wang S."/>
            <person name="He Q."/>
            <person name="Yu T."/>
            <person name="Li Q."/>
            <person name="Hong B."/>
        </authorList>
    </citation>
    <scope>NUCLEOTIDE SEQUENCE [LARGE SCALE GENOMIC DNA]</scope>
    <source>
        <strain evidence="3 4">C-1027</strain>
    </source>
</reference>
<dbReference type="InterPro" id="IPR015035">
    <property type="entry name" value="DUF1918"/>
</dbReference>
<evidence type="ECO:0000313" key="3">
    <source>
        <dbReference type="EMBL" id="ALU97862.1"/>
    </source>
</evidence>
<organism evidence="3 4">
    <name type="scientific">Streptomyces globisporus C-1027</name>
    <dbReference type="NCBI Taxonomy" id="1172567"/>
    <lineage>
        <taxon>Bacteria</taxon>
        <taxon>Bacillati</taxon>
        <taxon>Actinomycetota</taxon>
        <taxon>Actinomycetes</taxon>
        <taxon>Kitasatosporales</taxon>
        <taxon>Streptomycetaceae</taxon>
        <taxon>Streptomyces</taxon>
    </lineage>
</organism>
<dbReference type="Proteomes" id="UP000064183">
    <property type="component" value="Chromosome"/>
</dbReference>
<dbReference type="STRING" id="1172567.WQO_00125"/>
<dbReference type="Gene3D" id="2.30.30.440">
    <property type="entry name" value="Domain of unknown function DUF1918"/>
    <property type="match status" value="1"/>
</dbReference>